<accession>A0A6J3BX33</accession>
<evidence type="ECO:0000256" key="1">
    <source>
        <dbReference type="SAM" id="SignalP"/>
    </source>
</evidence>
<protein>
    <submittedName>
        <fullName evidence="3">Uncharacterized protein LOC116412706</fullName>
    </submittedName>
</protein>
<proteinExistence type="predicted"/>
<dbReference type="GeneID" id="116412706"/>
<dbReference type="RefSeq" id="XP_031763264.1">
    <property type="nucleotide sequence ID" value="XM_031907404.2"/>
</dbReference>
<feature type="chain" id="PRO_5026741655" evidence="1">
    <location>
        <begin position="24"/>
        <end position="91"/>
    </location>
</feature>
<reference evidence="3" key="1">
    <citation type="submission" date="2025-08" db="UniProtKB">
        <authorList>
            <consortium name="RefSeq"/>
        </authorList>
    </citation>
    <scope>IDENTIFICATION</scope>
    <source>
        <tissue evidence="3">Whole larvae</tissue>
    </source>
</reference>
<feature type="signal peptide" evidence="1">
    <location>
        <begin position="1"/>
        <end position="23"/>
    </location>
</feature>
<keyword evidence="2" id="KW-1185">Reference proteome</keyword>
<evidence type="ECO:0000313" key="3">
    <source>
        <dbReference type="RefSeq" id="XP_031763264.1"/>
    </source>
</evidence>
<sequence>MIRQAFFVVTISLIFLEIHRTNSYKTLKDLKEQYKKIENDDFTTSDVLVGKAMDFIYSNKTIMSLIARELWNVGSKAIDRIVDMKGPGHKR</sequence>
<dbReference type="KEGG" id="gmw:116412706"/>
<keyword evidence="1" id="KW-0732">Signal</keyword>
<evidence type="ECO:0000313" key="2">
    <source>
        <dbReference type="Proteomes" id="UP001652740"/>
    </source>
</evidence>
<dbReference type="InParanoid" id="A0A6J3BX33"/>
<name>A0A6J3BX33_GALME</name>
<dbReference type="Proteomes" id="UP001652740">
    <property type="component" value="Unplaced"/>
</dbReference>
<gene>
    <name evidence="3" type="primary">LOC116412706</name>
</gene>
<dbReference type="OrthoDB" id="7423251at2759"/>
<dbReference type="AlphaFoldDB" id="A0A6J3BX33"/>
<organism evidence="2 3">
    <name type="scientific">Galleria mellonella</name>
    <name type="common">Greater wax moth</name>
    <dbReference type="NCBI Taxonomy" id="7137"/>
    <lineage>
        <taxon>Eukaryota</taxon>
        <taxon>Metazoa</taxon>
        <taxon>Ecdysozoa</taxon>
        <taxon>Arthropoda</taxon>
        <taxon>Hexapoda</taxon>
        <taxon>Insecta</taxon>
        <taxon>Pterygota</taxon>
        <taxon>Neoptera</taxon>
        <taxon>Endopterygota</taxon>
        <taxon>Lepidoptera</taxon>
        <taxon>Glossata</taxon>
        <taxon>Ditrysia</taxon>
        <taxon>Pyraloidea</taxon>
        <taxon>Pyralidae</taxon>
        <taxon>Galleriinae</taxon>
        <taxon>Galleria</taxon>
    </lineage>
</organism>